<dbReference type="Pfam" id="PF03068">
    <property type="entry name" value="PAD"/>
    <property type="match status" value="1"/>
</dbReference>
<dbReference type="PANTHER" id="PTHR10837">
    <property type="entry name" value="PEPTIDYLARGININE DEIMINASE"/>
    <property type="match status" value="1"/>
</dbReference>
<sequence length="710" mass="78961">MRLAALTGVFTLSLALPGPRPNPLTVHSKRASDLEVVLLADTNRDGEINELDRFGKETWKAGSGALFLANIADTDRRCSSQITGECAKKVGDIFRENFVESPEPTLLGKSWQEWNDERFVLQDAQDQNGLEKLDAFLSGPEADSYMIEHFKWSWAKSDDALLSLCHDASDNLLRNPALLAPLRTLPNPGLSADAVGSISVSNEAAASNVRIFHKRGDSWVYVDPDYTFSASDIKAGLELGLDGRDVRRPDGWDGRALITFTVRDGERTATDSVQLRVAPVLTHHHDQLAKQLYVSSNGQVNQKQFVEDLQILASKTGMESPMYVFDQRECKLEYYPDIWTQDFFEPGYMSIPGANGPVSLRVMIRPSQYNRPTGRKLFQELRSSEIGVVQHFVTGTESGTAESMGNLETIPPYTHNGKAYPAGRAIMGVHKKKKPAMLAFLEAQDVQQPLQLDTSWLEVGHIDEFLQFLPANSKRKWAMVVNDPKAGLELLQKAEQAGHGAMPAVSRPGISSGPATKFCTPIHTIEQVLQRKDFLAYQESCANAIQQNIDLIKQETGITDAEIIRLPVLYYPVAMCENKSRLSGRYQPRTKESPVNQETAGVIEQLDRIPGSIDDALPDELLPREENLWPVSTLYYNIINGIVLLDRKVVAPNPWGPVIDGKDILVEATNAAYAKVNFTIEYIDDWHLYNGGGGPHCATNTLREMTAQWW</sequence>
<dbReference type="EMBL" id="SPUK01000011">
    <property type="protein sequence ID" value="TQV93586.1"/>
    <property type="molecule type" value="Genomic_DNA"/>
</dbReference>
<dbReference type="SUPFAM" id="SSF110083">
    <property type="entry name" value="Peptidylarginine deiminase Pad4, middle domain"/>
    <property type="match status" value="1"/>
</dbReference>
<organism evidence="3 4">
    <name type="scientific">Cordyceps javanica</name>
    <dbReference type="NCBI Taxonomy" id="43265"/>
    <lineage>
        <taxon>Eukaryota</taxon>
        <taxon>Fungi</taxon>
        <taxon>Dikarya</taxon>
        <taxon>Ascomycota</taxon>
        <taxon>Pezizomycotina</taxon>
        <taxon>Sordariomycetes</taxon>
        <taxon>Hypocreomycetidae</taxon>
        <taxon>Hypocreales</taxon>
        <taxon>Cordycipitaceae</taxon>
        <taxon>Cordyceps</taxon>
    </lineage>
</organism>
<protein>
    <submittedName>
        <fullName evidence="3">Peptidylarginine deiminase</fullName>
    </submittedName>
</protein>
<evidence type="ECO:0000313" key="4">
    <source>
        <dbReference type="Proteomes" id="UP000315783"/>
    </source>
</evidence>
<reference evidence="3 4" key="1">
    <citation type="journal article" date="2019" name="Appl. Microbiol. Biotechnol.">
        <title>Genome sequence of Isaria javanica and comparative genome analysis insights into family S53 peptidase evolution in fungal entomopathogens.</title>
        <authorList>
            <person name="Lin R."/>
            <person name="Zhang X."/>
            <person name="Xin B."/>
            <person name="Zou M."/>
            <person name="Gao Y."/>
            <person name="Qin F."/>
            <person name="Hu Q."/>
            <person name="Xie B."/>
            <person name="Cheng X."/>
        </authorList>
    </citation>
    <scope>NUCLEOTIDE SEQUENCE [LARGE SCALE GENOMIC DNA]</scope>
    <source>
        <strain evidence="3 4">IJ1G</strain>
    </source>
</reference>
<dbReference type="InterPro" id="IPR013530">
    <property type="entry name" value="PAD_C"/>
</dbReference>
<feature type="signal peptide" evidence="1">
    <location>
        <begin position="1"/>
        <end position="15"/>
    </location>
</feature>
<dbReference type="AlphaFoldDB" id="A0A545UVV3"/>
<dbReference type="GO" id="GO:0005509">
    <property type="term" value="F:calcium ion binding"/>
    <property type="evidence" value="ECO:0007669"/>
    <property type="project" value="InterPro"/>
</dbReference>
<comment type="caution">
    <text evidence="3">The sequence shown here is derived from an EMBL/GenBank/DDBJ whole genome shotgun (WGS) entry which is preliminary data.</text>
</comment>
<dbReference type="InterPro" id="IPR004303">
    <property type="entry name" value="PAD"/>
</dbReference>
<proteinExistence type="predicted"/>
<dbReference type="SUPFAM" id="SSF55909">
    <property type="entry name" value="Pentein"/>
    <property type="match status" value="1"/>
</dbReference>
<dbReference type="Proteomes" id="UP000315783">
    <property type="component" value="Unassembled WGS sequence"/>
</dbReference>
<evidence type="ECO:0000313" key="3">
    <source>
        <dbReference type="EMBL" id="TQV93586.1"/>
    </source>
</evidence>
<dbReference type="PANTHER" id="PTHR10837:SF8">
    <property type="entry name" value="PROTEIN-ARGININE DEIMINASE"/>
    <property type="match status" value="1"/>
</dbReference>
<feature type="chain" id="PRO_5021899050" evidence="1">
    <location>
        <begin position="16"/>
        <end position="710"/>
    </location>
</feature>
<accession>A0A545UVV3</accession>
<gene>
    <name evidence="3" type="ORF">IF1G_07318</name>
</gene>
<feature type="domain" description="Protein-arginine deiminase C-terminal" evidence="2">
    <location>
        <begin position="268"/>
        <end position="710"/>
    </location>
</feature>
<evidence type="ECO:0000256" key="1">
    <source>
        <dbReference type="SAM" id="SignalP"/>
    </source>
</evidence>
<keyword evidence="4" id="KW-1185">Reference proteome</keyword>
<name>A0A545UVV3_9HYPO</name>
<dbReference type="GO" id="GO:0005737">
    <property type="term" value="C:cytoplasm"/>
    <property type="evidence" value="ECO:0007669"/>
    <property type="project" value="InterPro"/>
</dbReference>
<dbReference type="Gene3D" id="3.75.10.10">
    <property type="entry name" value="L-arginine/glycine Amidinotransferase, Chain A"/>
    <property type="match status" value="1"/>
</dbReference>
<dbReference type="GO" id="GO:0004668">
    <property type="term" value="F:protein-arginine deiminase activity"/>
    <property type="evidence" value="ECO:0007669"/>
    <property type="project" value="InterPro"/>
</dbReference>
<evidence type="ECO:0000259" key="2">
    <source>
        <dbReference type="Pfam" id="PF03068"/>
    </source>
</evidence>
<dbReference type="InterPro" id="IPR036556">
    <property type="entry name" value="PAD_central_sf"/>
</dbReference>
<keyword evidence="1" id="KW-0732">Signal</keyword>